<comment type="caution">
    <text evidence="1">The sequence shown here is derived from an EMBL/GenBank/DDBJ whole genome shotgun (WGS) entry which is preliminary data.</text>
</comment>
<organism evidence="1 2">
    <name type="scientific">Leptolyngbya foveolarum</name>
    <dbReference type="NCBI Taxonomy" id="47253"/>
    <lineage>
        <taxon>Bacteria</taxon>
        <taxon>Bacillati</taxon>
        <taxon>Cyanobacteriota</taxon>
        <taxon>Cyanophyceae</taxon>
        <taxon>Leptolyngbyales</taxon>
        <taxon>Leptolyngbyaceae</taxon>
        <taxon>Leptolyngbya group</taxon>
        <taxon>Leptolyngbya</taxon>
    </lineage>
</organism>
<accession>A0A2W4TYP0</accession>
<evidence type="ECO:0000313" key="2">
    <source>
        <dbReference type="Proteomes" id="UP000249354"/>
    </source>
</evidence>
<dbReference type="AlphaFoldDB" id="A0A2W4TYP0"/>
<reference evidence="2" key="1">
    <citation type="submission" date="2018-04" db="EMBL/GenBank/DDBJ databases">
        <authorList>
            <person name="Cornet L."/>
        </authorList>
    </citation>
    <scope>NUCLEOTIDE SEQUENCE [LARGE SCALE GENOMIC DNA]</scope>
</reference>
<dbReference type="EMBL" id="QBMC01000162">
    <property type="protein sequence ID" value="PZO12027.1"/>
    <property type="molecule type" value="Genomic_DNA"/>
</dbReference>
<protein>
    <submittedName>
        <fullName evidence="1">Uncharacterized protein</fullName>
    </submittedName>
</protein>
<name>A0A2W4TYP0_9CYAN</name>
<evidence type="ECO:0000313" key="1">
    <source>
        <dbReference type="EMBL" id="PZO12027.1"/>
    </source>
</evidence>
<proteinExistence type="predicted"/>
<reference evidence="1 2" key="2">
    <citation type="submission" date="2018-06" db="EMBL/GenBank/DDBJ databases">
        <title>Metagenomic assembly of (sub)arctic Cyanobacteria and their associated microbiome from non-axenic cultures.</title>
        <authorList>
            <person name="Baurain D."/>
        </authorList>
    </citation>
    <scope>NUCLEOTIDE SEQUENCE [LARGE SCALE GENOMIC DNA]</scope>
    <source>
        <strain evidence="1">ULC129bin1</strain>
    </source>
</reference>
<gene>
    <name evidence="1" type="ORF">DCF25_18400</name>
</gene>
<sequence>MPASKKGSSAKLSYDAALEQLVDGGALSKEKVGSHYRYTVADVGKNRLIENLMNDEFAFIANIGAKTANAMLRLIKPGVSTRLRSSDSEKVSSNGHKNGSALKIDSYEIFTKTALETYDRLNQDYNLDNLVPIYRIRRELGDRLPRKKFNEWLLEIQSEDLVQLMGSNLSDITQDQMEDSITIPGAGARFFVKRT</sequence>
<dbReference type="Proteomes" id="UP000249354">
    <property type="component" value="Unassembled WGS sequence"/>
</dbReference>